<dbReference type="Gene3D" id="3.30.70.270">
    <property type="match status" value="1"/>
</dbReference>
<evidence type="ECO:0000313" key="4">
    <source>
        <dbReference type="EMBL" id="HAN28591.1"/>
    </source>
</evidence>
<dbReference type="EC" id="2.7.7.65" evidence="1"/>
<evidence type="ECO:0000256" key="1">
    <source>
        <dbReference type="ARBA" id="ARBA00012528"/>
    </source>
</evidence>
<dbReference type="Proteomes" id="UP000259273">
    <property type="component" value="Unassembled WGS sequence"/>
</dbReference>
<dbReference type="InterPro" id="IPR029787">
    <property type="entry name" value="Nucleotide_cyclase"/>
</dbReference>
<feature type="transmembrane region" description="Helical" evidence="2">
    <location>
        <begin position="152"/>
        <end position="173"/>
    </location>
</feature>
<dbReference type="PANTHER" id="PTHR45138">
    <property type="entry name" value="REGULATORY COMPONENTS OF SENSORY TRANSDUCTION SYSTEM"/>
    <property type="match status" value="1"/>
</dbReference>
<protein>
    <recommendedName>
        <fullName evidence="1">diguanylate cyclase</fullName>
        <ecNumber evidence="1">2.7.7.65</ecNumber>
    </recommendedName>
</protein>
<dbReference type="GO" id="GO:0005886">
    <property type="term" value="C:plasma membrane"/>
    <property type="evidence" value="ECO:0007669"/>
    <property type="project" value="TreeGrafter"/>
</dbReference>
<comment type="caution">
    <text evidence="4">The sequence shown here is derived from an EMBL/GenBank/DDBJ whole genome shotgun (WGS) entry which is preliminary data.</text>
</comment>
<dbReference type="PANTHER" id="PTHR45138:SF24">
    <property type="entry name" value="DIGUANYLATE CYCLASE DGCC-RELATED"/>
    <property type="match status" value="1"/>
</dbReference>
<dbReference type="SUPFAM" id="SSF55073">
    <property type="entry name" value="Nucleotide cyclase"/>
    <property type="match status" value="1"/>
</dbReference>
<dbReference type="GO" id="GO:1902201">
    <property type="term" value="P:negative regulation of bacterial-type flagellum-dependent cell motility"/>
    <property type="evidence" value="ECO:0007669"/>
    <property type="project" value="TreeGrafter"/>
</dbReference>
<evidence type="ECO:0000313" key="5">
    <source>
        <dbReference type="Proteomes" id="UP000259273"/>
    </source>
</evidence>
<feature type="transmembrane region" description="Helical" evidence="2">
    <location>
        <begin position="12"/>
        <end position="31"/>
    </location>
</feature>
<organism evidence="4 5">
    <name type="scientific">Haliea salexigens</name>
    <dbReference type="NCBI Taxonomy" id="287487"/>
    <lineage>
        <taxon>Bacteria</taxon>
        <taxon>Pseudomonadati</taxon>
        <taxon>Pseudomonadota</taxon>
        <taxon>Gammaproteobacteria</taxon>
        <taxon>Cellvibrionales</taxon>
        <taxon>Halieaceae</taxon>
        <taxon>Haliea</taxon>
    </lineage>
</organism>
<dbReference type="InterPro" id="IPR043128">
    <property type="entry name" value="Rev_trsase/Diguanyl_cyclase"/>
</dbReference>
<reference evidence="4 5" key="1">
    <citation type="journal article" date="2018" name="Nat. Biotechnol.">
        <title>A standardized bacterial taxonomy based on genome phylogeny substantially revises the tree of life.</title>
        <authorList>
            <person name="Parks D.H."/>
            <person name="Chuvochina M."/>
            <person name="Waite D.W."/>
            <person name="Rinke C."/>
            <person name="Skarshewski A."/>
            <person name="Chaumeil P.A."/>
            <person name="Hugenholtz P."/>
        </authorList>
    </citation>
    <scope>NUCLEOTIDE SEQUENCE [LARGE SCALE GENOMIC DNA]</scope>
    <source>
        <strain evidence="4">UBA9158</strain>
    </source>
</reference>
<sequence>MTSSLLDTITPLLCGAMLALVGAQLFILHVLSGVRTPPRGLGLFTLYFLLLLLAAAAVSVAQFTAFSLPPGVAFAASLLSSSLLLLAGMQRSEARTGRAAIATLAGTATLGLLALQAQHAALLYTTASAVLGVAIALLHARRSWRGGNAGDVLVALAGVALTLAMLESLRLLLSPAAMPFGGVAAALHGAAHVLVMLGYLVAMMLEQQQQLLRMNTLDPLTRLLNRRGLESALHVTLANAARHGQPTAAIMLDIDHLRQLNSNFGDGAGDRALQQVSRCLETECRASDVISRYDDDTFLAVLPNSTLEGARNLAERIQEHLATKGLHIDDHPIPLTVSLGIADARAEGTLEQLCADARRALMLAKHTGRNRVAAVEHRPLQISRNGGKT</sequence>
<feature type="transmembrane region" description="Helical" evidence="2">
    <location>
        <begin position="43"/>
        <end position="65"/>
    </location>
</feature>
<dbReference type="SMART" id="SM00267">
    <property type="entry name" value="GGDEF"/>
    <property type="match status" value="1"/>
</dbReference>
<accession>A0A3C1KPT6</accession>
<dbReference type="Pfam" id="PF00990">
    <property type="entry name" value="GGDEF"/>
    <property type="match status" value="1"/>
</dbReference>
<evidence type="ECO:0000256" key="2">
    <source>
        <dbReference type="SAM" id="Phobius"/>
    </source>
</evidence>
<dbReference type="STRING" id="1121937.GCA_000423125_00406"/>
<feature type="transmembrane region" description="Helical" evidence="2">
    <location>
        <begin position="71"/>
        <end position="89"/>
    </location>
</feature>
<dbReference type="AlphaFoldDB" id="A0A3C1KPT6"/>
<dbReference type="InterPro" id="IPR050469">
    <property type="entry name" value="Diguanylate_Cyclase"/>
</dbReference>
<keyword evidence="2" id="KW-0812">Transmembrane</keyword>
<feature type="domain" description="GGDEF" evidence="3">
    <location>
        <begin position="245"/>
        <end position="377"/>
    </location>
</feature>
<dbReference type="CDD" id="cd01949">
    <property type="entry name" value="GGDEF"/>
    <property type="match status" value="1"/>
</dbReference>
<name>A0A3C1KPT6_9GAMM</name>
<feature type="transmembrane region" description="Helical" evidence="2">
    <location>
        <begin position="185"/>
        <end position="205"/>
    </location>
</feature>
<dbReference type="NCBIfam" id="TIGR00254">
    <property type="entry name" value="GGDEF"/>
    <property type="match status" value="1"/>
</dbReference>
<evidence type="ECO:0000259" key="3">
    <source>
        <dbReference type="PROSITE" id="PS50887"/>
    </source>
</evidence>
<dbReference type="GO" id="GO:0043709">
    <property type="term" value="P:cell adhesion involved in single-species biofilm formation"/>
    <property type="evidence" value="ECO:0007669"/>
    <property type="project" value="TreeGrafter"/>
</dbReference>
<feature type="transmembrane region" description="Helical" evidence="2">
    <location>
        <begin position="121"/>
        <end position="140"/>
    </location>
</feature>
<keyword evidence="2" id="KW-0472">Membrane</keyword>
<feature type="transmembrane region" description="Helical" evidence="2">
    <location>
        <begin position="96"/>
        <end position="115"/>
    </location>
</feature>
<dbReference type="PROSITE" id="PS50887">
    <property type="entry name" value="GGDEF"/>
    <property type="match status" value="1"/>
</dbReference>
<keyword evidence="2" id="KW-1133">Transmembrane helix</keyword>
<dbReference type="EMBL" id="DMND01000174">
    <property type="protein sequence ID" value="HAN28591.1"/>
    <property type="molecule type" value="Genomic_DNA"/>
</dbReference>
<gene>
    <name evidence="4" type="ORF">DCP75_12875</name>
</gene>
<proteinExistence type="predicted"/>
<dbReference type="GO" id="GO:0052621">
    <property type="term" value="F:diguanylate cyclase activity"/>
    <property type="evidence" value="ECO:0007669"/>
    <property type="project" value="UniProtKB-EC"/>
</dbReference>
<dbReference type="InterPro" id="IPR000160">
    <property type="entry name" value="GGDEF_dom"/>
</dbReference>